<proteinExistence type="predicted"/>
<organism evidence="1 2">
    <name type="scientific">Actinoplanes flavus</name>
    <dbReference type="NCBI Taxonomy" id="2820290"/>
    <lineage>
        <taxon>Bacteria</taxon>
        <taxon>Bacillati</taxon>
        <taxon>Actinomycetota</taxon>
        <taxon>Actinomycetes</taxon>
        <taxon>Micromonosporales</taxon>
        <taxon>Micromonosporaceae</taxon>
        <taxon>Actinoplanes</taxon>
    </lineage>
</organism>
<dbReference type="Proteomes" id="UP000679690">
    <property type="component" value="Unassembled WGS sequence"/>
</dbReference>
<dbReference type="RefSeq" id="WP_208470635.1">
    <property type="nucleotide sequence ID" value="NZ_JAGFNS010000021.1"/>
</dbReference>
<gene>
    <name evidence="1" type="ORF">J5X75_28670</name>
</gene>
<dbReference type="EMBL" id="JAGFNS010000021">
    <property type="protein sequence ID" value="MBO3741489.1"/>
    <property type="molecule type" value="Genomic_DNA"/>
</dbReference>
<evidence type="ECO:0000313" key="1">
    <source>
        <dbReference type="EMBL" id="MBO3741489.1"/>
    </source>
</evidence>
<evidence type="ECO:0000313" key="2">
    <source>
        <dbReference type="Proteomes" id="UP000679690"/>
    </source>
</evidence>
<comment type="caution">
    <text evidence="1">The sequence shown here is derived from an EMBL/GenBank/DDBJ whole genome shotgun (WGS) entry which is preliminary data.</text>
</comment>
<name>A0ABS3USD5_9ACTN</name>
<reference evidence="1 2" key="1">
    <citation type="submission" date="2021-03" db="EMBL/GenBank/DDBJ databases">
        <title>Actinoplanes flavus sp. nov., a novel actinomycete isolated from Coconut Palm rhizosphere soil.</title>
        <authorList>
            <person name="Luo X."/>
        </authorList>
    </citation>
    <scope>NUCLEOTIDE SEQUENCE [LARGE SCALE GENOMIC DNA]</scope>
    <source>
        <strain evidence="1 2">NEAU-H7</strain>
    </source>
</reference>
<protein>
    <submittedName>
        <fullName evidence="1">Uncharacterized protein</fullName>
    </submittedName>
</protein>
<keyword evidence="2" id="KW-1185">Reference proteome</keyword>
<sequence length="72" mass="7943">MRIIDKLADRLLEKLAPTVTADAACKYLSADHYLAQDLSCSSGFRAWTVTYYDNCPSKRTSVCSTKVIVIPG</sequence>
<accession>A0ABS3USD5</accession>